<reference evidence="3" key="1">
    <citation type="submission" date="2021-07" db="EMBL/GenBank/DDBJ databases">
        <authorList>
            <person name="Branca A.L. A."/>
        </authorList>
    </citation>
    <scope>NUCLEOTIDE SEQUENCE</scope>
</reference>
<dbReference type="Pfam" id="PF12146">
    <property type="entry name" value="Hydrolase_4"/>
    <property type="match status" value="1"/>
</dbReference>
<evidence type="ECO:0000256" key="1">
    <source>
        <dbReference type="SAM" id="MobiDB-lite"/>
    </source>
</evidence>
<feature type="compositionally biased region" description="Low complexity" evidence="1">
    <location>
        <begin position="99"/>
        <end position="108"/>
    </location>
</feature>
<feature type="compositionally biased region" description="Basic and acidic residues" evidence="1">
    <location>
        <begin position="144"/>
        <end position="160"/>
    </location>
</feature>
<feature type="compositionally biased region" description="Polar residues" evidence="1">
    <location>
        <begin position="175"/>
        <end position="193"/>
    </location>
</feature>
<dbReference type="SUPFAM" id="SSF53474">
    <property type="entry name" value="alpha/beta-Hydrolases"/>
    <property type="match status" value="2"/>
</dbReference>
<dbReference type="InterPro" id="IPR029058">
    <property type="entry name" value="AB_hydrolase_fold"/>
</dbReference>
<feature type="compositionally biased region" description="Polar residues" evidence="1">
    <location>
        <begin position="1"/>
        <end position="22"/>
    </location>
</feature>
<gene>
    <name evidence="3" type="ORF">POLS_LOCUS5929</name>
</gene>
<feature type="compositionally biased region" description="Low complexity" evidence="1">
    <location>
        <begin position="580"/>
        <end position="593"/>
    </location>
</feature>
<feature type="region of interest" description="Disordered" evidence="1">
    <location>
        <begin position="618"/>
        <end position="686"/>
    </location>
</feature>
<feature type="domain" description="VPS9" evidence="2">
    <location>
        <begin position="401"/>
        <end position="541"/>
    </location>
</feature>
<dbReference type="GO" id="GO:0005829">
    <property type="term" value="C:cytosol"/>
    <property type="evidence" value="ECO:0007669"/>
    <property type="project" value="TreeGrafter"/>
</dbReference>
<dbReference type="PANTHER" id="PTHR23101:SF25">
    <property type="entry name" value="GTPASE-ACTIVATING PROTEIN AND VPS9 DOMAIN-CONTAINING PROTEIN 1"/>
    <property type="match status" value="1"/>
</dbReference>
<name>A0A9W4HWB2_PENOL</name>
<dbReference type="SMART" id="SM00167">
    <property type="entry name" value="VPS9"/>
    <property type="match status" value="1"/>
</dbReference>
<dbReference type="GO" id="GO:0030139">
    <property type="term" value="C:endocytic vesicle"/>
    <property type="evidence" value="ECO:0007669"/>
    <property type="project" value="TreeGrafter"/>
</dbReference>
<sequence length="1184" mass="131709">MSASETSSSPDPQVRDGSSAQHAETALSGPPVQTQEDSSKSDTGLVDTVKSDSAEGQAFRDIPSNPDAESSINTTHAHTPAEMQPLAGHMERLSVSGDTPAESPSSTNTPPPPPPPAKDNVYANTTSTPAPTLPPIDTNTNPISDKELPEVPSDNDRELKQGQQTEGGREDNDSQPEIQNIMGQFQDPARSTDQMEIMSPRLELAEQFRGGPAYFPPRKASLDHVESTESTTTPVPAPAGDQPGPIPHNPESPVSNRRSSTSTVPPLPEPESEQPFDFHRFLEQLRHRTADPVAKFLRSFLHEFGKKQWMVHEQVKIISDFLTFITNKMVMCEVWRDASDSEFDNAKEGMEKLVMNRLYSQTFAPAIPAPPTIPRSASRSRRRELERLHGPWRRGQHQEDIERDDILAQKIRIYSWINEGHLDIPPVSGGGRRFLNLAQQEISKINNYRAPRDKVICILNCCKVIFGLLKNTKKADTSADSFIPLLIYVVLHANPDHLVSNIQYILRFRNQDKLCGEAGYYISSLSGAITFIESLDRTSLTVSDEEFERNVEAAVSAIAEQNRESETFEETPSTQPPSSHPQAGPSRQQTSQSSDEDSSAPVAGLLRTIQRPLTTIGRIFSDEPDSGSAAPPDRLHPIATPQPGVAPRLSPNVYQPPRASSEEGRRSGDERSHSAHRSATSAQNNLSRVLDAQDAAARQASAEDAEARRIQRSEHRNVVETLSNMFPNLDRDVIDDVVKIKQGSKMSPFRIVEHVVPTQHIREYPGATANEQEEPLHLAVKQYIPLDNPNPQPGDVTILAAHANGFPKELYEPLWEEIHARSKQNGFRIRSIWMSDVAQEGQSSVINEDSLGNDPSWFDHPRDLLHLVNVKRAEMPRPIVGIGHSMGGAHLTQLCLMHPRLIHTLILLDPVIQRQTTQLDGLSMEQNMRRIAKTTQLSTYRRELWPSRQAAAEGFKRSPFYQAWDPRVLSRWVEHGLRDLPTAIHPLDPKTQIDSAGPPVTLRTPLHQEVFTFSRPNYHHIPRSGKPVNQVTHPDLDADHPHNHPFYRPEPARIFAQLPFLRPSVLYIFAGKSDMCLPDMRADKLANTGIGQGGSGGVAAGRVRDVFLEEKGHLLAQEAVDECADAAASWLAPEIRRWKDEEESFRSSWSKKSKIEKMTIDAEWLKNVPAPARRPKAQSGGSKL</sequence>
<evidence type="ECO:0000313" key="4">
    <source>
        <dbReference type="Proteomes" id="UP001153618"/>
    </source>
</evidence>
<organism evidence="3 4">
    <name type="scientific">Penicillium olsonii</name>
    <dbReference type="NCBI Taxonomy" id="99116"/>
    <lineage>
        <taxon>Eukaryota</taxon>
        <taxon>Fungi</taxon>
        <taxon>Dikarya</taxon>
        <taxon>Ascomycota</taxon>
        <taxon>Pezizomycotina</taxon>
        <taxon>Eurotiomycetes</taxon>
        <taxon>Eurotiomycetidae</taxon>
        <taxon>Eurotiales</taxon>
        <taxon>Aspergillaceae</taxon>
        <taxon>Penicillium</taxon>
    </lineage>
</organism>
<dbReference type="InterPro" id="IPR037191">
    <property type="entry name" value="VPS9_dom_sf"/>
</dbReference>
<feature type="region of interest" description="Disordered" evidence="1">
    <location>
        <begin position="561"/>
        <end position="600"/>
    </location>
</feature>
<dbReference type="GO" id="GO:0005085">
    <property type="term" value="F:guanyl-nucleotide exchange factor activity"/>
    <property type="evidence" value="ECO:0007669"/>
    <property type="project" value="InterPro"/>
</dbReference>
<feature type="compositionally biased region" description="Polar residues" evidence="1">
    <location>
        <begin position="67"/>
        <end position="77"/>
    </location>
</feature>
<comment type="caution">
    <text evidence="3">The sequence shown here is derived from an EMBL/GenBank/DDBJ whole genome shotgun (WGS) entry which is preliminary data.</text>
</comment>
<proteinExistence type="predicted"/>
<feature type="compositionally biased region" description="Polar residues" evidence="1">
    <location>
        <begin position="252"/>
        <end position="264"/>
    </location>
</feature>
<dbReference type="Gene3D" id="3.40.50.1820">
    <property type="entry name" value="alpha/beta hydrolase"/>
    <property type="match status" value="1"/>
</dbReference>
<dbReference type="SUPFAM" id="SSF109993">
    <property type="entry name" value="VPS9 domain"/>
    <property type="match status" value="1"/>
</dbReference>
<dbReference type="Pfam" id="PF18151">
    <property type="entry name" value="DUF5601"/>
    <property type="match status" value="1"/>
</dbReference>
<protein>
    <recommendedName>
        <fullName evidence="2">VPS9 domain-containing protein</fullName>
    </recommendedName>
</protein>
<dbReference type="GO" id="GO:0016192">
    <property type="term" value="P:vesicle-mediated transport"/>
    <property type="evidence" value="ECO:0007669"/>
    <property type="project" value="InterPro"/>
</dbReference>
<dbReference type="PROSITE" id="PS51205">
    <property type="entry name" value="VPS9"/>
    <property type="match status" value="1"/>
</dbReference>
<dbReference type="Gene3D" id="1.10.8.10">
    <property type="entry name" value="DNA helicase RuvA subunit, C-terminal domain"/>
    <property type="match status" value="1"/>
</dbReference>
<dbReference type="Pfam" id="PF02204">
    <property type="entry name" value="VPS9"/>
    <property type="match status" value="1"/>
</dbReference>
<dbReference type="Proteomes" id="UP001153618">
    <property type="component" value="Unassembled WGS sequence"/>
</dbReference>
<dbReference type="GO" id="GO:0072330">
    <property type="term" value="P:monocarboxylic acid biosynthetic process"/>
    <property type="evidence" value="ECO:0007669"/>
    <property type="project" value="UniProtKB-ARBA"/>
</dbReference>
<evidence type="ECO:0000259" key="2">
    <source>
        <dbReference type="PROSITE" id="PS51205"/>
    </source>
</evidence>
<dbReference type="GO" id="GO:0031267">
    <property type="term" value="F:small GTPase binding"/>
    <property type="evidence" value="ECO:0007669"/>
    <property type="project" value="TreeGrafter"/>
</dbReference>
<keyword evidence="4" id="KW-1185">Reference proteome</keyword>
<dbReference type="InterPro" id="IPR045046">
    <property type="entry name" value="Vps9-like"/>
</dbReference>
<dbReference type="SUPFAM" id="SSF46934">
    <property type="entry name" value="UBA-like"/>
    <property type="match status" value="1"/>
</dbReference>
<dbReference type="InterPro" id="IPR022742">
    <property type="entry name" value="Hydrolase_4"/>
</dbReference>
<feature type="compositionally biased region" description="Basic and acidic residues" evidence="1">
    <location>
        <begin position="660"/>
        <end position="673"/>
    </location>
</feature>
<dbReference type="PANTHER" id="PTHR23101">
    <property type="entry name" value="RAB GDP/GTP EXCHANGE FACTOR"/>
    <property type="match status" value="1"/>
</dbReference>
<dbReference type="EMBL" id="CAJVOS010000031">
    <property type="protein sequence ID" value="CAG8145560.1"/>
    <property type="molecule type" value="Genomic_DNA"/>
</dbReference>
<dbReference type="OrthoDB" id="94039at2759"/>
<dbReference type="Gene3D" id="1.10.246.120">
    <property type="match status" value="1"/>
</dbReference>
<dbReference type="AlphaFoldDB" id="A0A9W4HWB2"/>
<dbReference type="Gene3D" id="1.20.1050.80">
    <property type="entry name" value="VPS9 domain"/>
    <property type="match status" value="1"/>
</dbReference>
<dbReference type="InterPro" id="IPR003123">
    <property type="entry name" value="VPS9"/>
</dbReference>
<feature type="region of interest" description="Disordered" evidence="1">
    <location>
        <begin position="1"/>
        <end position="193"/>
    </location>
</feature>
<evidence type="ECO:0000313" key="3">
    <source>
        <dbReference type="EMBL" id="CAG8145560.1"/>
    </source>
</evidence>
<accession>A0A9W4HWB2</accession>
<dbReference type="InterPro" id="IPR041545">
    <property type="entry name" value="DUF5601"/>
</dbReference>
<feature type="region of interest" description="Disordered" evidence="1">
    <location>
        <begin position="213"/>
        <end position="272"/>
    </location>
</feature>
<dbReference type="GO" id="GO:0017000">
    <property type="term" value="P:antibiotic biosynthetic process"/>
    <property type="evidence" value="ECO:0007669"/>
    <property type="project" value="UniProtKB-ARBA"/>
</dbReference>
<dbReference type="InterPro" id="IPR009060">
    <property type="entry name" value="UBA-like_sf"/>
</dbReference>